<dbReference type="Proteomes" id="UP000681720">
    <property type="component" value="Unassembled WGS sequence"/>
</dbReference>
<evidence type="ECO:0000256" key="3">
    <source>
        <dbReference type="ARBA" id="ARBA00022741"/>
    </source>
</evidence>
<dbReference type="PANTHER" id="PTHR45832:SF22">
    <property type="entry name" value="SERINE_THREONINE-PROTEIN KINASE SAMKA-RELATED"/>
    <property type="match status" value="1"/>
</dbReference>
<dbReference type="Pfam" id="PF00069">
    <property type="entry name" value="Pkinase"/>
    <property type="match status" value="1"/>
</dbReference>
<dbReference type="Gene3D" id="1.10.510.10">
    <property type="entry name" value="Transferase(Phosphotransferase) domain 1"/>
    <property type="match status" value="1"/>
</dbReference>
<comment type="caution">
    <text evidence="6">The sequence shown here is derived from an EMBL/GenBank/DDBJ whole genome shotgun (WGS) entry which is preliminary data.</text>
</comment>
<sequence length="98" mass="11051">SLGILMIEMIDGSPPYINEQPFRAMCKIAMQEEPPTITAESQARVSADIMNFLKRCLTIDPQQRADTYELLQHPFIKRAKPLSSLCPNIKAVCKIDTD</sequence>
<dbReference type="SUPFAM" id="SSF56112">
    <property type="entry name" value="Protein kinase-like (PK-like)"/>
    <property type="match status" value="1"/>
</dbReference>
<dbReference type="PANTHER" id="PTHR45832">
    <property type="entry name" value="SERINE/THREONINE-PROTEIN KINASE SAMKA-RELATED-RELATED"/>
    <property type="match status" value="1"/>
</dbReference>
<evidence type="ECO:0000313" key="6">
    <source>
        <dbReference type="EMBL" id="CAF5141539.1"/>
    </source>
</evidence>
<reference evidence="6" key="1">
    <citation type="submission" date="2021-02" db="EMBL/GenBank/DDBJ databases">
        <authorList>
            <person name="Nowell W R."/>
        </authorList>
    </citation>
    <scope>NUCLEOTIDE SEQUENCE</scope>
</reference>
<comment type="similarity">
    <text evidence="1">Belongs to the protein kinase superfamily. STE Ser/Thr protein kinase family. STE20 subfamily.</text>
</comment>
<accession>A0A8S3FV33</accession>
<evidence type="ECO:0000313" key="8">
    <source>
        <dbReference type="Proteomes" id="UP000681967"/>
    </source>
</evidence>
<dbReference type="Proteomes" id="UP000681967">
    <property type="component" value="Unassembled WGS sequence"/>
</dbReference>
<evidence type="ECO:0000256" key="4">
    <source>
        <dbReference type="ARBA" id="ARBA00022840"/>
    </source>
</evidence>
<feature type="domain" description="Protein kinase" evidence="5">
    <location>
        <begin position="1"/>
        <end position="76"/>
    </location>
</feature>
<dbReference type="PROSITE" id="PS50011">
    <property type="entry name" value="PROTEIN_KINASE_DOM"/>
    <property type="match status" value="1"/>
</dbReference>
<keyword evidence="3" id="KW-0547">Nucleotide-binding</keyword>
<evidence type="ECO:0000256" key="1">
    <source>
        <dbReference type="ARBA" id="ARBA00008874"/>
    </source>
</evidence>
<gene>
    <name evidence="6" type="ORF">BYL167_LOCUS70264</name>
    <name evidence="7" type="ORF">GIL414_LOCUS80642</name>
</gene>
<dbReference type="EMBL" id="CAJOBJ010355377">
    <property type="protein sequence ID" value="CAF5213453.1"/>
    <property type="molecule type" value="Genomic_DNA"/>
</dbReference>
<dbReference type="EC" id="2.7.11.1" evidence="2"/>
<dbReference type="InterPro" id="IPR051931">
    <property type="entry name" value="PAK3-like"/>
</dbReference>
<dbReference type="GO" id="GO:0004674">
    <property type="term" value="F:protein serine/threonine kinase activity"/>
    <property type="evidence" value="ECO:0007669"/>
    <property type="project" value="UniProtKB-EC"/>
</dbReference>
<proteinExistence type="inferred from homology"/>
<organism evidence="6 8">
    <name type="scientific">Rotaria magnacalcarata</name>
    <dbReference type="NCBI Taxonomy" id="392030"/>
    <lineage>
        <taxon>Eukaryota</taxon>
        <taxon>Metazoa</taxon>
        <taxon>Spiralia</taxon>
        <taxon>Gnathifera</taxon>
        <taxon>Rotifera</taxon>
        <taxon>Eurotatoria</taxon>
        <taxon>Bdelloidea</taxon>
        <taxon>Philodinida</taxon>
        <taxon>Philodinidae</taxon>
        <taxon>Rotaria</taxon>
    </lineage>
</organism>
<evidence type="ECO:0000259" key="5">
    <source>
        <dbReference type="PROSITE" id="PS50011"/>
    </source>
</evidence>
<feature type="non-terminal residue" evidence="6">
    <location>
        <position position="1"/>
    </location>
</feature>
<dbReference type="InterPro" id="IPR011009">
    <property type="entry name" value="Kinase-like_dom_sf"/>
</dbReference>
<dbReference type="EMBL" id="CAJOBH010252367">
    <property type="protein sequence ID" value="CAF5141539.1"/>
    <property type="molecule type" value="Genomic_DNA"/>
</dbReference>
<protein>
    <recommendedName>
        <fullName evidence="2">non-specific serine/threonine protein kinase</fullName>
        <ecNumber evidence="2">2.7.11.1</ecNumber>
    </recommendedName>
</protein>
<evidence type="ECO:0000313" key="7">
    <source>
        <dbReference type="EMBL" id="CAF5213453.1"/>
    </source>
</evidence>
<dbReference type="InterPro" id="IPR000719">
    <property type="entry name" value="Prot_kinase_dom"/>
</dbReference>
<dbReference type="GO" id="GO:0005524">
    <property type="term" value="F:ATP binding"/>
    <property type="evidence" value="ECO:0007669"/>
    <property type="project" value="UniProtKB-KW"/>
</dbReference>
<keyword evidence="4" id="KW-0067">ATP-binding</keyword>
<name>A0A8S3FV33_9BILA</name>
<evidence type="ECO:0000256" key="2">
    <source>
        <dbReference type="ARBA" id="ARBA00012513"/>
    </source>
</evidence>
<dbReference type="AlphaFoldDB" id="A0A8S3FV33"/>